<reference evidence="9 12" key="2">
    <citation type="submission" date="2023-07" db="EMBL/GenBank/DDBJ databases">
        <title>Genomic Encyclopedia of Type Strains, Phase IV (KMG-IV): sequencing the most valuable type-strain genomes for metagenomic binning, comparative biology and taxonomic classification.</title>
        <authorList>
            <person name="Goeker M."/>
        </authorList>
    </citation>
    <scope>NUCLEOTIDE SEQUENCE [LARGE SCALE GENOMIC DNA]</scope>
    <source>
        <strain evidence="9 12">DSM 14432</strain>
    </source>
</reference>
<dbReference type="Proteomes" id="UP000439914">
    <property type="component" value="Unassembled WGS sequence"/>
</dbReference>
<keyword evidence="3 10" id="KW-0238">DNA-binding</keyword>
<organism evidence="10 11">
    <name type="scientific">Qipengyuania citrea</name>
    <dbReference type="NCBI Taxonomy" id="225971"/>
    <lineage>
        <taxon>Bacteria</taxon>
        <taxon>Pseudomonadati</taxon>
        <taxon>Pseudomonadota</taxon>
        <taxon>Alphaproteobacteria</taxon>
        <taxon>Sphingomonadales</taxon>
        <taxon>Erythrobacteraceae</taxon>
        <taxon>Qipengyuania</taxon>
    </lineage>
</organism>
<dbReference type="PANTHER" id="PTHR30629:SF2">
    <property type="entry name" value="PROPHAGE INTEGRASE INTS-RELATED"/>
    <property type="match status" value="1"/>
</dbReference>
<feature type="domain" description="Integrase DNA-binding" evidence="7">
    <location>
        <begin position="4"/>
        <end position="84"/>
    </location>
</feature>
<dbReference type="GO" id="GO:0006310">
    <property type="term" value="P:DNA recombination"/>
    <property type="evidence" value="ECO:0007669"/>
    <property type="project" value="UniProtKB-KW"/>
</dbReference>
<feature type="domain" description="Phage integrase central" evidence="8">
    <location>
        <begin position="92"/>
        <end position="181"/>
    </location>
</feature>
<keyword evidence="12" id="KW-1185">Reference proteome</keyword>
<protein>
    <submittedName>
        <fullName evidence="9 10">Integrase</fullName>
    </submittedName>
</protein>
<proteinExistence type="inferred from homology"/>
<dbReference type="InterPro" id="IPR011010">
    <property type="entry name" value="DNA_brk_join_enz"/>
</dbReference>
<comment type="similarity">
    <text evidence="1">Belongs to the 'phage' integrase family.</text>
</comment>
<dbReference type="InterPro" id="IPR050808">
    <property type="entry name" value="Phage_Integrase"/>
</dbReference>
<evidence type="ECO:0000256" key="5">
    <source>
        <dbReference type="SAM" id="MobiDB-lite"/>
    </source>
</evidence>
<name>A0A6I4UAV6_9SPHN</name>
<evidence type="ECO:0000313" key="11">
    <source>
        <dbReference type="Proteomes" id="UP000439914"/>
    </source>
</evidence>
<dbReference type="PANTHER" id="PTHR30629">
    <property type="entry name" value="PROPHAGE INTEGRASE"/>
    <property type="match status" value="1"/>
</dbReference>
<evidence type="ECO:0000259" key="7">
    <source>
        <dbReference type="Pfam" id="PF13356"/>
    </source>
</evidence>
<dbReference type="GO" id="GO:0003677">
    <property type="term" value="F:DNA binding"/>
    <property type="evidence" value="ECO:0007669"/>
    <property type="project" value="UniProtKB-KW"/>
</dbReference>
<evidence type="ECO:0000256" key="1">
    <source>
        <dbReference type="ARBA" id="ARBA00008857"/>
    </source>
</evidence>
<dbReference type="EMBL" id="JAUSWK010000001">
    <property type="protein sequence ID" value="MDQ0564920.1"/>
    <property type="molecule type" value="Genomic_DNA"/>
</dbReference>
<evidence type="ECO:0000256" key="3">
    <source>
        <dbReference type="ARBA" id="ARBA00023125"/>
    </source>
</evidence>
<feature type="region of interest" description="Disordered" evidence="5">
    <location>
        <begin position="71"/>
        <end position="93"/>
    </location>
</feature>
<evidence type="ECO:0000259" key="6">
    <source>
        <dbReference type="Pfam" id="PF00589"/>
    </source>
</evidence>
<dbReference type="AlphaFoldDB" id="A0A6I4UAV6"/>
<feature type="compositionally biased region" description="Basic and acidic residues" evidence="5">
    <location>
        <begin position="71"/>
        <end position="86"/>
    </location>
</feature>
<reference evidence="10 11" key="1">
    <citation type="submission" date="2019-12" db="EMBL/GenBank/DDBJ databases">
        <title>Genomic-based taxomic classification of the family Erythrobacteraceae.</title>
        <authorList>
            <person name="Xu L."/>
        </authorList>
    </citation>
    <scope>NUCLEOTIDE SEQUENCE [LARGE SCALE GENOMIC DNA]</scope>
    <source>
        <strain evidence="10 11">CGMCC 1.8703</strain>
    </source>
</reference>
<dbReference type="GO" id="GO:0015074">
    <property type="term" value="P:DNA integration"/>
    <property type="evidence" value="ECO:0007669"/>
    <property type="project" value="UniProtKB-KW"/>
</dbReference>
<evidence type="ECO:0000256" key="2">
    <source>
        <dbReference type="ARBA" id="ARBA00022908"/>
    </source>
</evidence>
<comment type="caution">
    <text evidence="10">The sequence shown here is derived from an EMBL/GenBank/DDBJ whole genome shotgun (WGS) entry which is preliminary data.</text>
</comment>
<dbReference type="Gene3D" id="3.30.160.390">
    <property type="entry name" value="Integrase, DNA-binding domain"/>
    <property type="match status" value="1"/>
</dbReference>
<sequence>MGKLTIKQVENAKPGRHGDGEGLYLLVSPTGAKSWVLRVQVNGTRKDIGLGSLAAYSLAEARDRARELRKVAKQGRDPIAERDKESNAPPTFKGAADACYKAKRPGWSEKTAAAFLSSLSMHIHPKLGKLRVDSITERDVAAALSPVWHTKPALAKKLRHRIGLILDFSKASGWRTEAAPRQSLSALLSKQQEGGNFASMPYEELPAFVSTVEGKTETIGRLALLFTILTAARNGEVRDAQWSQIDFEAAEWRRPASMMRKNGEAHTVTLSPEALAILERAKRWRTSENDCHVFPGKGGKRLSDMTIGKELLSLPYVVHGFRSTFRTWAAERMPTIPEAVAEAALAHRIPDKVVRAYNRAKFLEMRRTLLDGWGRYASGNSGDVVQLPLSLRSA</sequence>
<accession>A0A6I4UAV6</accession>
<evidence type="ECO:0000259" key="8">
    <source>
        <dbReference type="Pfam" id="PF22022"/>
    </source>
</evidence>
<dbReference type="InterPro" id="IPR010998">
    <property type="entry name" value="Integrase_recombinase_N"/>
</dbReference>
<dbReference type="Proteomes" id="UP001238601">
    <property type="component" value="Unassembled WGS sequence"/>
</dbReference>
<dbReference type="InterPro" id="IPR002104">
    <property type="entry name" value="Integrase_catalytic"/>
</dbReference>
<feature type="domain" description="Tyr recombinase" evidence="6">
    <location>
        <begin position="203"/>
        <end position="361"/>
    </location>
</feature>
<evidence type="ECO:0000256" key="4">
    <source>
        <dbReference type="ARBA" id="ARBA00023172"/>
    </source>
</evidence>
<dbReference type="InterPro" id="IPR013762">
    <property type="entry name" value="Integrase-like_cat_sf"/>
</dbReference>
<evidence type="ECO:0000313" key="9">
    <source>
        <dbReference type="EMBL" id="MDQ0564920.1"/>
    </source>
</evidence>
<dbReference type="CDD" id="cd00801">
    <property type="entry name" value="INT_P4_C"/>
    <property type="match status" value="1"/>
</dbReference>
<dbReference type="SUPFAM" id="SSF56349">
    <property type="entry name" value="DNA breaking-rejoining enzymes"/>
    <property type="match status" value="1"/>
</dbReference>
<evidence type="ECO:0000313" key="10">
    <source>
        <dbReference type="EMBL" id="MXP36062.1"/>
    </source>
</evidence>
<dbReference type="GeneID" id="93685273"/>
<dbReference type="Pfam" id="PF22022">
    <property type="entry name" value="Phage_int_M"/>
    <property type="match status" value="1"/>
</dbReference>
<gene>
    <name evidence="10" type="ORF">GRI55_09780</name>
    <name evidence="9" type="ORF">QOZ97_000430</name>
</gene>
<evidence type="ECO:0000313" key="12">
    <source>
        <dbReference type="Proteomes" id="UP001238601"/>
    </source>
</evidence>
<dbReference type="InterPro" id="IPR025166">
    <property type="entry name" value="Integrase_DNA_bind_dom"/>
</dbReference>
<dbReference type="InterPro" id="IPR053876">
    <property type="entry name" value="Phage_int_M"/>
</dbReference>
<dbReference type="Pfam" id="PF00589">
    <property type="entry name" value="Phage_integrase"/>
    <property type="match status" value="1"/>
</dbReference>
<dbReference type="InterPro" id="IPR038488">
    <property type="entry name" value="Integrase_DNA-bd_sf"/>
</dbReference>
<dbReference type="Gene3D" id="1.10.443.10">
    <property type="entry name" value="Intergrase catalytic core"/>
    <property type="match status" value="1"/>
</dbReference>
<dbReference type="Pfam" id="PF13356">
    <property type="entry name" value="Arm-DNA-bind_3"/>
    <property type="match status" value="1"/>
</dbReference>
<dbReference type="EMBL" id="WTYG01000002">
    <property type="protein sequence ID" value="MXP36062.1"/>
    <property type="molecule type" value="Genomic_DNA"/>
</dbReference>
<dbReference type="Gene3D" id="1.10.150.130">
    <property type="match status" value="1"/>
</dbReference>
<keyword evidence="4" id="KW-0233">DNA recombination</keyword>
<keyword evidence="2" id="KW-0229">DNA integration</keyword>
<dbReference type="RefSeq" id="WP_160766991.1">
    <property type="nucleotide sequence ID" value="NZ_JAUSWK010000001.1"/>
</dbReference>